<dbReference type="GO" id="GO:0004820">
    <property type="term" value="F:glycine-tRNA ligase activity"/>
    <property type="evidence" value="ECO:0007669"/>
    <property type="project" value="UniProtKB-UniRule"/>
</dbReference>
<dbReference type="PROSITE" id="PS50861">
    <property type="entry name" value="AA_TRNA_LIGASE_II_GLYAB"/>
    <property type="match status" value="1"/>
</dbReference>
<dbReference type="NCBIfam" id="TIGR00211">
    <property type="entry name" value="glyS"/>
    <property type="match status" value="1"/>
</dbReference>
<keyword evidence="8 11" id="KW-0648">Protein biosynthesis</keyword>
<keyword evidence="7 11" id="KW-0067">ATP-binding</keyword>
<dbReference type="PANTHER" id="PTHR30075:SF2">
    <property type="entry name" value="GLYCINE--TRNA LIGASE, CHLOROPLASTIC_MITOCHONDRIAL 2"/>
    <property type="match status" value="1"/>
</dbReference>
<dbReference type="InterPro" id="IPR015944">
    <property type="entry name" value="Gly-tRNA-synth_bsu"/>
</dbReference>
<dbReference type="SUPFAM" id="SSF109604">
    <property type="entry name" value="HD-domain/PDEase-like"/>
    <property type="match status" value="1"/>
</dbReference>
<accession>A0A081FVC9</accession>
<comment type="catalytic activity">
    <reaction evidence="10 11">
        <text>tRNA(Gly) + glycine + ATP = glycyl-tRNA(Gly) + AMP + diphosphate</text>
        <dbReference type="Rhea" id="RHEA:16013"/>
        <dbReference type="Rhea" id="RHEA-COMP:9664"/>
        <dbReference type="Rhea" id="RHEA-COMP:9683"/>
        <dbReference type="ChEBI" id="CHEBI:30616"/>
        <dbReference type="ChEBI" id="CHEBI:33019"/>
        <dbReference type="ChEBI" id="CHEBI:57305"/>
        <dbReference type="ChEBI" id="CHEBI:78442"/>
        <dbReference type="ChEBI" id="CHEBI:78522"/>
        <dbReference type="ChEBI" id="CHEBI:456215"/>
        <dbReference type="EC" id="6.1.1.14"/>
    </reaction>
</comment>
<dbReference type="OrthoDB" id="9775440at2"/>
<keyword evidence="6 11" id="KW-0547">Nucleotide-binding</keyword>
<dbReference type="PATRIC" id="fig|1232683.4.peg.3321"/>
<dbReference type="PRINTS" id="PR01045">
    <property type="entry name" value="TRNASYNTHGB"/>
</dbReference>
<sequence>MSAKDFLFELGTEELPPKALKSLSAALEQEVRSGLIALLGEDALDATGFISYAAPRRLALLVTDLNTEVAESRTLIQGPPASIAYDKEGNPSKALEGFARKCGTSIDQLTEVDGKISFAQTNPAQPVAPLLPEIVAAALDKLPIPKRMRWGASRNEFVRPVKWVVMLFGDEVIPCEILGHKAGRHTRGHRFHYNEQIEIFAGRDYASLLKEKGKVLADFDERRGLIQSQLLAEANRVGGNVVIEDSLLDEVTALNEWPVALTGRFEERFLEVPAQALISTMADNQKYFHLLDGNGALMPYFITVANIESRDPQQVIEGNEKVIRPRLSDAAFFFETDKKRTLDSRIDSLKKIVFQKDLGTVYDKTVRIAGLARIVADAIGGDADQAERAGMLCKTDLTSEMVLEFPELQGLMGYHYATHDGEAAEVALAQNEHYMPRFHGDELPQSRTGIAVAVADRIDTLTGLFGINQPPTGSKDPFALRRATLGVLRIIVESDLQIDLKTLLEAAAAQYGNLPAQDTVVNQVLEFMLERFRAWYEERGISVDNYLAVHALRPTKPLDFDRRVRAVAHFRALAEAASLAAANKRVSNILSKHEGQVSTEVDQSLLTDAAEQALAVQVSKLEVELQPLFAEGAYEQALEALAQLQAPVDRFFEDVMVMADDEAVRNNRLALLQRLRNLFLGVADISLIAS</sequence>
<dbReference type="PANTHER" id="PTHR30075">
    <property type="entry name" value="GLYCYL-TRNA SYNTHETASE"/>
    <property type="match status" value="1"/>
</dbReference>
<name>A0A081FVC9_9GAMM</name>
<comment type="subcellular location">
    <subcellularLocation>
        <location evidence="1 11">Cytoplasm</location>
    </subcellularLocation>
</comment>
<dbReference type="GO" id="GO:0005524">
    <property type="term" value="F:ATP binding"/>
    <property type="evidence" value="ECO:0007669"/>
    <property type="project" value="UniProtKB-UniRule"/>
</dbReference>
<gene>
    <name evidence="11" type="primary">glyS</name>
    <name evidence="13" type="ORF">ADIMK_3375</name>
</gene>
<evidence type="ECO:0000256" key="6">
    <source>
        <dbReference type="ARBA" id="ARBA00022741"/>
    </source>
</evidence>
<reference evidence="13 14" key="1">
    <citation type="submission" date="2014-04" db="EMBL/GenBank/DDBJ databases">
        <title>Marinobacterium kochiensis sp. nov., isolated from sediment sample collected from Kochi backwaters in Kerala, India.</title>
        <authorList>
            <person name="Singh A."/>
            <person name="Pinnaka A.K."/>
        </authorList>
    </citation>
    <scope>NUCLEOTIDE SEQUENCE [LARGE SCALE GENOMIC DNA]</scope>
    <source>
        <strain evidence="13 14">AK27</strain>
    </source>
</reference>
<dbReference type="GO" id="GO:0004814">
    <property type="term" value="F:arginine-tRNA ligase activity"/>
    <property type="evidence" value="ECO:0007669"/>
    <property type="project" value="InterPro"/>
</dbReference>
<dbReference type="STRING" id="1232683.ADIMK_3375"/>
<evidence type="ECO:0000259" key="12">
    <source>
        <dbReference type="SMART" id="SM00836"/>
    </source>
</evidence>
<comment type="similarity">
    <text evidence="2 11">Belongs to the class-II aminoacyl-tRNA synthetase family.</text>
</comment>
<evidence type="ECO:0000256" key="10">
    <source>
        <dbReference type="ARBA" id="ARBA00047937"/>
    </source>
</evidence>
<evidence type="ECO:0000256" key="7">
    <source>
        <dbReference type="ARBA" id="ARBA00022840"/>
    </source>
</evidence>
<evidence type="ECO:0000256" key="11">
    <source>
        <dbReference type="HAMAP-Rule" id="MF_00255"/>
    </source>
</evidence>
<evidence type="ECO:0000256" key="2">
    <source>
        <dbReference type="ARBA" id="ARBA00008226"/>
    </source>
</evidence>
<feature type="domain" description="DALR anticodon binding" evidence="12">
    <location>
        <begin position="585"/>
        <end position="688"/>
    </location>
</feature>
<evidence type="ECO:0000256" key="8">
    <source>
        <dbReference type="ARBA" id="ARBA00022917"/>
    </source>
</evidence>
<keyword evidence="4 11" id="KW-0963">Cytoplasm</keyword>
<dbReference type="HAMAP" id="MF_00255">
    <property type="entry name" value="Gly_tRNA_synth_beta"/>
    <property type="match status" value="1"/>
</dbReference>
<dbReference type="EC" id="6.1.1.14" evidence="11"/>
<dbReference type="InterPro" id="IPR006194">
    <property type="entry name" value="Gly-tRNA-synth_heterodimer"/>
</dbReference>
<dbReference type="GO" id="GO:0006426">
    <property type="term" value="P:glycyl-tRNA aminoacylation"/>
    <property type="evidence" value="ECO:0007669"/>
    <property type="project" value="UniProtKB-UniRule"/>
</dbReference>
<dbReference type="GO" id="GO:0006420">
    <property type="term" value="P:arginyl-tRNA aminoacylation"/>
    <property type="evidence" value="ECO:0007669"/>
    <property type="project" value="InterPro"/>
</dbReference>
<dbReference type="Pfam" id="PF05746">
    <property type="entry name" value="DALR_1"/>
    <property type="match status" value="1"/>
</dbReference>
<keyword evidence="9 11" id="KW-0030">Aminoacyl-tRNA synthetase</keyword>
<evidence type="ECO:0000313" key="14">
    <source>
        <dbReference type="Proteomes" id="UP000028252"/>
    </source>
</evidence>
<dbReference type="InterPro" id="IPR008909">
    <property type="entry name" value="DALR_anticod-bd"/>
</dbReference>
<proteinExistence type="inferred from homology"/>
<protein>
    <recommendedName>
        <fullName evidence="11">Glycine--tRNA ligase beta subunit</fullName>
        <ecNumber evidence="11">6.1.1.14</ecNumber>
    </recommendedName>
    <alternativeName>
        <fullName evidence="11">Glycyl-tRNA synthetase beta subunit</fullName>
        <shortName evidence="11">GlyRS</shortName>
    </alternativeName>
</protein>
<evidence type="ECO:0000256" key="5">
    <source>
        <dbReference type="ARBA" id="ARBA00022598"/>
    </source>
</evidence>
<dbReference type="SMART" id="SM00836">
    <property type="entry name" value="DALR_1"/>
    <property type="match status" value="1"/>
</dbReference>
<evidence type="ECO:0000256" key="1">
    <source>
        <dbReference type="ARBA" id="ARBA00004496"/>
    </source>
</evidence>
<dbReference type="RefSeq" id="WP_036190762.1">
    <property type="nucleotide sequence ID" value="NZ_JMQN01000048.1"/>
</dbReference>
<evidence type="ECO:0000313" key="13">
    <source>
        <dbReference type="EMBL" id="KEA62484.1"/>
    </source>
</evidence>
<organism evidence="13 14">
    <name type="scientific">Marinobacterium lacunae</name>
    <dbReference type="NCBI Taxonomy" id="1232683"/>
    <lineage>
        <taxon>Bacteria</taxon>
        <taxon>Pseudomonadati</taxon>
        <taxon>Pseudomonadota</taxon>
        <taxon>Gammaproteobacteria</taxon>
        <taxon>Oceanospirillales</taxon>
        <taxon>Oceanospirillaceae</taxon>
        <taxon>Marinobacterium</taxon>
    </lineage>
</organism>
<dbReference type="GO" id="GO:0005829">
    <property type="term" value="C:cytosol"/>
    <property type="evidence" value="ECO:0007669"/>
    <property type="project" value="TreeGrafter"/>
</dbReference>
<keyword evidence="5 11" id="KW-0436">Ligase</keyword>
<comment type="caution">
    <text evidence="13">The sequence shown here is derived from an EMBL/GenBank/DDBJ whole genome shotgun (WGS) entry which is preliminary data.</text>
</comment>
<dbReference type="Gene3D" id="1.10.730.10">
    <property type="entry name" value="Isoleucyl-tRNA Synthetase, Domain 1"/>
    <property type="match status" value="1"/>
</dbReference>
<dbReference type="eggNOG" id="COG0751">
    <property type="taxonomic scope" value="Bacteria"/>
</dbReference>
<evidence type="ECO:0000256" key="9">
    <source>
        <dbReference type="ARBA" id="ARBA00023146"/>
    </source>
</evidence>
<dbReference type="EMBL" id="JMQN01000048">
    <property type="protein sequence ID" value="KEA62484.1"/>
    <property type="molecule type" value="Genomic_DNA"/>
</dbReference>
<keyword evidence="14" id="KW-1185">Reference proteome</keyword>
<comment type="subunit">
    <text evidence="3 11">Tetramer of two alpha and two beta subunits.</text>
</comment>
<dbReference type="Pfam" id="PF02092">
    <property type="entry name" value="tRNA_synt_2f"/>
    <property type="match status" value="1"/>
</dbReference>
<dbReference type="Proteomes" id="UP000028252">
    <property type="component" value="Unassembled WGS sequence"/>
</dbReference>
<dbReference type="AlphaFoldDB" id="A0A081FVC9"/>
<evidence type="ECO:0000256" key="4">
    <source>
        <dbReference type="ARBA" id="ARBA00022490"/>
    </source>
</evidence>
<evidence type="ECO:0000256" key="3">
    <source>
        <dbReference type="ARBA" id="ARBA00011209"/>
    </source>
</evidence>